<dbReference type="Gene3D" id="1.50.10.130">
    <property type="entry name" value="Terpene synthase, N-terminal domain"/>
    <property type="match status" value="1"/>
</dbReference>
<dbReference type="InterPro" id="IPR008949">
    <property type="entry name" value="Isoprenoid_synthase_dom_sf"/>
</dbReference>
<dbReference type="InterPro" id="IPR001906">
    <property type="entry name" value="Terpene_synth_N"/>
</dbReference>
<sequence length="811" mass="93315">MSSHYSSIHLSSSVPRSSLSTSNNIHPRPFPPAGTWLYRAKDKQDNIHTRCSAVSKPRTQEYADLFQQQNGLPLINWPHDIVEDDTEEDAAKVSVAKEISKHVKTIKAMLNTMEDGEISISAYDTAWVALVEDINGSGLPQFPSSLQWIANNQLPDACVVALKSWNLHQDKCEKGMLFFRDNLCKLDDENAEHMPIGFEVAFPSLLAIAKKLDIEVPDDSPLLQEIYARRNLKLTRISEDIMHNVPTTLLHSLEGMRVLDWKKLIKLQCLDGSFLFSPSSTAFALSQTKDKNCLEYLNKAVQRFKGGVPNVYPVDLFEHIWVVDRLQRLGISRYFVPEINECVDYIRRYWTDDGICWARNSNVHDIDDTAMGFRILRLHGHQVSADVFKNFEKGGEFFCFAGQSTGAVTGMFNLYRASQVLFPGEKILEDAKEYSFQFLREKQAANELVDKWIITKDLPGEVGFALEIPWYASLPRLENRFFMEQYGGEDDVWIGKTLYRMSNVNNNEYLQLAKLDFNNCQAFHRIEWSNFQKWYEECNLRDFGISRRTLLFSYFLAAASIFEQERSKERLAWASTTILLDIIDSYFPENHGNSREQRRTFIHEFSNGISINGSFYGIDPSRLKSSLSCRFWSTHQSPYTLRTKCSLFGALVVHGRDISHSLRHAWEKWLLRWELEGDRRQGEAELLVQIINLTAGYLVSEELLSHHPQYEQLADLTNRICYQLGHYKKNKVHYNGSYSTVTSNTDRITTPQIESDMQELVQLVVQNSSDGIDSNIKQTFLQVAKSFYYSAIFDPGTINYHIAKVLFERVP</sequence>
<keyword evidence="7" id="KW-1185">Reference proteome</keyword>
<dbReference type="FunFam" id="1.50.10.130:FF:000002">
    <property type="entry name" value="Ent-copalyl diphosphate synthase, chloroplastic"/>
    <property type="match status" value="1"/>
</dbReference>
<evidence type="ECO:0000256" key="4">
    <source>
        <dbReference type="SAM" id="MobiDB-lite"/>
    </source>
</evidence>
<dbReference type="GO" id="GO:0000287">
    <property type="term" value="F:magnesium ion binding"/>
    <property type="evidence" value="ECO:0007669"/>
    <property type="project" value="TreeGrafter"/>
</dbReference>
<proteinExistence type="predicted"/>
<dbReference type="SUPFAM" id="SSF48239">
    <property type="entry name" value="Terpenoid cyclases/Protein prenyltransferases"/>
    <property type="match status" value="1"/>
</dbReference>
<dbReference type="Proteomes" id="UP001162972">
    <property type="component" value="Chromosome 5"/>
</dbReference>
<feature type="domain" description="Terpene synthase N-terminal" evidence="5">
    <location>
        <begin position="260"/>
        <end position="466"/>
    </location>
</feature>
<dbReference type="InterPro" id="IPR008930">
    <property type="entry name" value="Terpenoid_cyclase/PrenylTrfase"/>
</dbReference>
<dbReference type="InterPro" id="IPR036965">
    <property type="entry name" value="Terpene_synth_N_sf"/>
</dbReference>
<dbReference type="Pfam" id="PF01397">
    <property type="entry name" value="Terpene_synth"/>
    <property type="match status" value="1"/>
</dbReference>
<dbReference type="Gene3D" id="1.10.600.10">
    <property type="entry name" value="Farnesyl Diphosphate Synthase"/>
    <property type="match status" value="1"/>
</dbReference>
<dbReference type="SFLD" id="SFLDG01014">
    <property type="entry name" value="Terpene_Cyclase_Like_1_N-term"/>
    <property type="match status" value="1"/>
</dbReference>
<feature type="region of interest" description="Disordered" evidence="4">
    <location>
        <begin position="1"/>
        <end position="27"/>
    </location>
</feature>
<dbReference type="GO" id="GO:0009507">
    <property type="term" value="C:chloroplast"/>
    <property type="evidence" value="ECO:0007669"/>
    <property type="project" value="TreeGrafter"/>
</dbReference>
<dbReference type="InterPro" id="IPR050148">
    <property type="entry name" value="Terpene_synthase-like"/>
</dbReference>
<dbReference type="Gene3D" id="1.50.10.160">
    <property type="match status" value="2"/>
</dbReference>
<dbReference type="EMBL" id="JAPFFJ010000013">
    <property type="protein sequence ID" value="KAJ6412321.1"/>
    <property type="molecule type" value="Genomic_DNA"/>
</dbReference>
<evidence type="ECO:0000313" key="7">
    <source>
        <dbReference type="Proteomes" id="UP001162972"/>
    </source>
</evidence>
<keyword evidence="3" id="KW-0460">Magnesium</keyword>
<name>A0AAD6JVX6_9ROSI</name>
<evidence type="ECO:0000256" key="1">
    <source>
        <dbReference type="ARBA" id="ARBA00001946"/>
    </source>
</evidence>
<keyword evidence="2" id="KW-0479">Metal-binding</keyword>
<dbReference type="SUPFAM" id="SSF48576">
    <property type="entry name" value="Terpenoid synthases"/>
    <property type="match status" value="1"/>
</dbReference>
<gene>
    <name evidence="6" type="ORF">OIU84_005390</name>
</gene>
<organism evidence="6 7">
    <name type="scientific">Salix udensis</name>
    <dbReference type="NCBI Taxonomy" id="889485"/>
    <lineage>
        <taxon>Eukaryota</taxon>
        <taxon>Viridiplantae</taxon>
        <taxon>Streptophyta</taxon>
        <taxon>Embryophyta</taxon>
        <taxon>Tracheophyta</taxon>
        <taxon>Spermatophyta</taxon>
        <taxon>Magnoliopsida</taxon>
        <taxon>eudicotyledons</taxon>
        <taxon>Gunneridae</taxon>
        <taxon>Pentapetalae</taxon>
        <taxon>rosids</taxon>
        <taxon>fabids</taxon>
        <taxon>Malpighiales</taxon>
        <taxon>Salicaceae</taxon>
        <taxon>Saliceae</taxon>
        <taxon>Salix</taxon>
    </lineage>
</organism>
<dbReference type="GO" id="GO:0009686">
    <property type="term" value="P:gibberellin biosynthetic process"/>
    <property type="evidence" value="ECO:0007669"/>
    <property type="project" value="TreeGrafter"/>
</dbReference>
<dbReference type="PANTHER" id="PTHR31739:SF4">
    <property type="entry name" value="ENT-COPALYL DIPHOSPHATE SYNTHASE, CHLOROPLASTIC"/>
    <property type="match status" value="1"/>
</dbReference>
<dbReference type="PANTHER" id="PTHR31739">
    <property type="entry name" value="ENT-COPALYL DIPHOSPHATE SYNTHASE, CHLOROPLASTIC"/>
    <property type="match status" value="1"/>
</dbReference>
<protein>
    <recommendedName>
        <fullName evidence="5">Terpene synthase N-terminal domain-containing protein</fullName>
    </recommendedName>
</protein>
<reference evidence="6 7" key="1">
    <citation type="journal article" date="2023" name="Int. J. Mol. Sci.">
        <title>De Novo Assembly and Annotation of 11 Diverse Shrub Willow (Salix) Genomes Reveals Novel Gene Organization in Sex-Linked Regions.</title>
        <authorList>
            <person name="Hyden B."/>
            <person name="Feng K."/>
            <person name="Yates T.B."/>
            <person name="Jawdy S."/>
            <person name="Cereghino C."/>
            <person name="Smart L.B."/>
            <person name="Muchero W."/>
        </authorList>
    </citation>
    <scope>NUCLEOTIDE SEQUENCE [LARGE SCALE GENOMIC DNA]</scope>
    <source>
        <tissue evidence="6">Shoot tip</tissue>
    </source>
</reference>
<evidence type="ECO:0000256" key="2">
    <source>
        <dbReference type="ARBA" id="ARBA00022723"/>
    </source>
</evidence>
<evidence type="ECO:0000259" key="5">
    <source>
        <dbReference type="Pfam" id="PF01397"/>
    </source>
</evidence>
<dbReference type="AlphaFoldDB" id="A0AAD6JVX6"/>
<dbReference type="GO" id="GO:0010333">
    <property type="term" value="F:terpene synthase activity"/>
    <property type="evidence" value="ECO:0007669"/>
    <property type="project" value="InterPro"/>
</dbReference>
<evidence type="ECO:0000256" key="3">
    <source>
        <dbReference type="ARBA" id="ARBA00022842"/>
    </source>
</evidence>
<accession>A0AAD6JVX6</accession>
<dbReference type="SFLD" id="SFLDG01605">
    <property type="entry name" value="Terpene_Cyclase_Like_1_N-term"/>
    <property type="match status" value="1"/>
</dbReference>
<evidence type="ECO:0000313" key="6">
    <source>
        <dbReference type="EMBL" id="KAJ6412321.1"/>
    </source>
</evidence>
<comment type="cofactor">
    <cofactor evidence="1">
        <name>Mg(2+)</name>
        <dbReference type="ChEBI" id="CHEBI:18420"/>
    </cofactor>
</comment>
<comment type="caution">
    <text evidence="6">The sequence shown here is derived from an EMBL/GenBank/DDBJ whole genome shotgun (WGS) entry which is preliminary data.</text>
</comment>
<feature type="compositionally biased region" description="Low complexity" evidence="4">
    <location>
        <begin position="1"/>
        <end position="22"/>
    </location>
</feature>